<dbReference type="SUPFAM" id="SSF54236">
    <property type="entry name" value="Ubiquitin-like"/>
    <property type="match status" value="1"/>
</dbReference>
<protein>
    <submittedName>
        <fullName evidence="3">Ubiquitin-related domain-containing protein</fullName>
    </submittedName>
</protein>
<dbReference type="Proteomes" id="UP000320762">
    <property type="component" value="Unassembled WGS sequence"/>
</dbReference>
<keyword evidence="4" id="KW-1185">Reference proteome</keyword>
<sequence length="259" mass="28265">MSPASPVAQTREASFVLPSVVIEPLDADSLYPTSASSPAPPEGSNWLARRRIPYDHPCDSARTSITRVNLPLVEEEEGLNASMAPSIRNAAEDVVDDDDDAHTQDDAHAHDDKAGSMSKLPTDEEGGAPPTPQVTLTFLTVTARRRTMSFDPETTVGAVKELVWNGWPEDWQEERPPAPVYLRILYLGKVLQDHDTLSKLKIPVHTPSPDVPPPQPTIVHLSVRAYAPAGEDQDLKKKRRGDSDEDDATRGCCSSCIIC</sequence>
<dbReference type="AlphaFoldDB" id="A0A550CEI9"/>
<dbReference type="STRING" id="97359.A0A550CEI9"/>
<dbReference type="InterPro" id="IPR039540">
    <property type="entry name" value="UBL3-like_ubiquitin_dom"/>
</dbReference>
<evidence type="ECO:0000256" key="1">
    <source>
        <dbReference type="SAM" id="MobiDB-lite"/>
    </source>
</evidence>
<dbReference type="InterPro" id="IPR029071">
    <property type="entry name" value="Ubiquitin-like_domsf"/>
</dbReference>
<name>A0A550CEI9_9AGAR</name>
<dbReference type="Gene3D" id="3.10.20.90">
    <property type="entry name" value="Phosphatidylinositol 3-kinase Catalytic Subunit, Chain A, domain 1"/>
    <property type="match status" value="1"/>
</dbReference>
<dbReference type="Pfam" id="PF13881">
    <property type="entry name" value="Rad60-SLD_2"/>
    <property type="match status" value="1"/>
</dbReference>
<organism evidence="3 4">
    <name type="scientific">Schizophyllum amplum</name>
    <dbReference type="NCBI Taxonomy" id="97359"/>
    <lineage>
        <taxon>Eukaryota</taxon>
        <taxon>Fungi</taxon>
        <taxon>Dikarya</taxon>
        <taxon>Basidiomycota</taxon>
        <taxon>Agaricomycotina</taxon>
        <taxon>Agaricomycetes</taxon>
        <taxon>Agaricomycetidae</taxon>
        <taxon>Agaricales</taxon>
        <taxon>Schizophyllaceae</taxon>
        <taxon>Schizophyllum</taxon>
    </lineage>
</organism>
<evidence type="ECO:0000313" key="3">
    <source>
        <dbReference type="EMBL" id="TRM63207.1"/>
    </source>
</evidence>
<evidence type="ECO:0000259" key="2">
    <source>
        <dbReference type="PROSITE" id="PS50053"/>
    </source>
</evidence>
<reference evidence="3 4" key="1">
    <citation type="journal article" date="2019" name="New Phytol.">
        <title>Comparative genomics reveals unique wood-decay strategies and fruiting body development in the Schizophyllaceae.</title>
        <authorList>
            <person name="Almasi E."/>
            <person name="Sahu N."/>
            <person name="Krizsan K."/>
            <person name="Balint B."/>
            <person name="Kovacs G.M."/>
            <person name="Kiss B."/>
            <person name="Cseklye J."/>
            <person name="Drula E."/>
            <person name="Henrissat B."/>
            <person name="Nagy I."/>
            <person name="Chovatia M."/>
            <person name="Adam C."/>
            <person name="LaButti K."/>
            <person name="Lipzen A."/>
            <person name="Riley R."/>
            <person name="Grigoriev I.V."/>
            <person name="Nagy L.G."/>
        </authorList>
    </citation>
    <scope>NUCLEOTIDE SEQUENCE [LARGE SCALE GENOMIC DNA]</scope>
    <source>
        <strain evidence="3 4">NL-1724</strain>
    </source>
</reference>
<evidence type="ECO:0000313" key="4">
    <source>
        <dbReference type="Proteomes" id="UP000320762"/>
    </source>
</evidence>
<dbReference type="PANTHER" id="PTHR13169">
    <property type="entry name" value="UBIQUITIN-LIKE PROTEIN 3 HCG-1 PROTEIN"/>
    <property type="match status" value="1"/>
</dbReference>
<feature type="region of interest" description="Disordered" evidence="1">
    <location>
        <begin position="230"/>
        <end position="250"/>
    </location>
</feature>
<dbReference type="InterPro" id="IPR040015">
    <property type="entry name" value="UBL3-like"/>
</dbReference>
<dbReference type="EMBL" id="VDMD01000010">
    <property type="protein sequence ID" value="TRM63207.1"/>
    <property type="molecule type" value="Genomic_DNA"/>
</dbReference>
<feature type="compositionally biased region" description="Basic and acidic residues" evidence="1">
    <location>
        <begin position="101"/>
        <end position="114"/>
    </location>
</feature>
<dbReference type="PANTHER" id="PTHR13169:SF0">
    <property type="entry name" value="UBIQUITIN-LIKE PROTEIN 3"/>
    <property type="match status" value="1"/>
</dbReference>
<proteinExistence type="predicted"/>
<comment type="caution">
    <text evidence="3">The sequence shown here is derived from an EMBL/GenBank/DDBJ whole genome shotgun (WGS) entry which is preliminary data.</text>
</comment>
<dbReference type="OrthoDB" id="1043111at2759"/>
<feature type="region of interest" description="Disordered" evidence="1">
    <location>
        <begin position="97"/>
        <end position="134"/>
    </location>
</feature>
<gene>
    <name evidence="3" type="ORF">BD626DRAFT_495878</name>
</gene>
<dbReference type="InterPro" id="IPR000626">
    <property type="entry name" value="Ubiquitin-like_dom"/>
</dbReference>
<dbReference type="PROSITE" id="PS50053">
    <property type="entry name" value="UBIQUITIN_2"/>
    <property type="match status" value="1"/>
</dbReference>
<feature type="domain" description="Ubiquitin-like" evidence="2">
    <location>
        <begin position="134"/>
        <end position="202"/>
    </location>
</feature>
<accession>A0A550CEI9</accession>